<reference evidence="2 3" key="1">
    <citation type="submission" date="2014-04" db="EMBL/GenBank/DDBJ databases">
        <authorList>
            <consortium name="DOE Joint Genome Institute"/>
            <person name="Kuo A."/>
            <person name="Girlanda M."/>
            <person name="Perotto S."/>
            <person name="Kohler A."/>
            <person name="Nagy L.G."/>
            <person name="Floudas D."/>
            <person name="Copeland A."/>
            <person name="Barry K.W."/>
            <person name="Cichocki N."/>
            <person name="Veneault-Fourrey C."/>
            <person name="LaButti K."/>
            <person name="Lindquist E.A."/>
            <person name="Lipzen A."/>
            <person name="Lundell T."/>
            <person name="Morin E."/>
            <person name="Murat C."/>
            <person name="Sun H."/>
            <person name="Tunlid A."/>
            <person name="Henrissat B."/>
            <person name="Grigoriev I.V."/>
            <person name="Hibbett D.S."/>
            <person name="Martin F."/>
            <person name="Nordberg H.P."/>
            <person name="Cantor M.N."/>
            <person name="Hua S.X."/>
        </authorList>
    </citation>
    <scope>NUCLEOTIDE SEQUENCE [LARGE SCALE GENOMIC DNA]</scope>
    <source>
        <strain evidence="2 3">MUT 4182</strain>
    </source>
</reference>
<evidence type="ECO:0000256" key="1">
    <source>
        <dbReference type="SAM" id="MobiDB-lite"/>
    </source>
</evidence>
<proteinExistence type="predicted"/>
<organism evidence="2 3">
    <name type="scientific">Tulasnella calospora MUT 4182</name>
    <dbReference type="NCBI Taxonomy" id="1051891"/>
    <lineage>
        <taxon>Eukaryota</taxon>
        <taxon>Fungi</taxon>
        <taxon>Dikarya</taxon>
        <taxon>Basidiomycota</taxon>
        <taxon>Agaricomycotina</taxon>
        <taxon>Agaricomycetes</taxon>
        <taxon>Cantharellales</taxon>
        <taxon>Tulasnellaceae</taxon>
        <taxon>Tulasnella</taxon>
    </lineage>
</organism>
<keyword evidence="3" id="KW-1185">Reference proteome</keyword>
<evidence type="ECO:0000313" key="3">
    <source>
        <dbReference type="Proteomes" id="UP000054248"/>
    </source>
</evidence>
<dbReference type="EMBL" id="KN824163">
    <property type="protein sequence ID" value="KIO15365.1"/>
    <property type="molecule type" value="Genomic_DNA"/>
</dbReference>
<dbReference type="HOGENOM" id="CLU_2308135_0_0_1"/>
<sequence>MQGPPPPYTPHGASSGGGIPLEINGPLSVSGGEISPAPLTSPSPSGPESLSDEDEYDLGDVTFEEVEAAEAYATMSNTRMSSISARNEQPSSVESTHSIS</sequence>
<feature type="region of interest" description="Disordered" evidence="1">
    <location>
        <begin position="1"/>
        <end position="59"/>
    </location>
</feature>
<gene>
    <name evidence="2" type="ORF">M407DRAFT_35076</name>
</gene>
<reference evidence="3" key="2">
    <citation type="submission" date="2015-01" db="EMBL/GenBank/DDBJ databases">
        <title>Evolutionary Origins and Diversification of the Mycorrhizal Mutualists.</title>
        <authorList>
            <consortium name="DOE Joint Genome Institute"/>
            <consortium name="Mycorrhizal Genomics Consortium"/>
            <person name="Kohler A."/>
            <person name="Kuo A."/>
            <person name="Nagy L.G."/>
            <person name="Floudas D."/>
            <person name="Copeland A."/>
            <person name="Barry K.W."/>
            <person name="Cichocki N."/>
            <person name="Veneault-Fourrey C."/>
            <person name="LaButti K."/>
            <person name="Lindquist E.A."/>
            <person name="Lipzen A."/>
            <person name="Lundell T."/>
            <person name="Morin E."/>
            <person name="Murat C."/>
            <person name="Riley R."/>
            <person name="Ohm R."/>
            <person name="Sun H."/>
            <person name="Tunlid A."/>
            <person name="Henrissat B."/>
            <person name="Grigoriev I.V."/>
            <person name="Hibbett D.S."/>
            <person name="Martin F."/>
        </authorList>
    </citation>
    <scope>NUCLEOTIDE SEQUENCE [LARGE SCALE GENOMIC DNA]</scope>
    <source>
        <strain evidence="3">MUT 4182</strain>
    </source>
</reference>
<dbReference type="AlphaFoldDB" id="A0A0C3PM34"/>
<name>A0A0C3PM34_9AGAM</name>
<feature type="compositionally biased region" description="Acidic residues" evidence="1">
    <location>
        <begin position="50"/>
        <end position="59"/>
    </location>
</feature>
<protein>
    <submittedName>
        <fullName evidence="2">Uncharacterized protein</fullName>
    </submittedName>
</protein>
<feature type="region of interest" description="Disordered" evidence="1">
    <location>
        <begin position="72"/>
        <end position="100"/>
    </location>
</feature>
<evidence type="ECO:0000313" key="2">
    <source>
        <dbReference type="EMBL" id="KIO15365.1"/>
    </source>
</evidence>
<dbReference type="Proteomes" id="UP000054248">
    <property type="component" value="Unassembled WGS sequence"/>
</dbReference>
<feature type="compositionally biased region" description="Polar residues" evidence="1">
    <location>
        <begin position="74"/>
        <end position="100"/>
    </location>
</feature>
<accession>A0A0C3PM34</accession>